<dbReference type="EMBL" id="AYZM01000171">
    <property type="protein sequence ID" value="KRN17827.1"/>
    <property type="molecule type" value="Genomic_DNA"/>
</dbReference>
<dbReference type="Proteomes" id="UP000051442">
    <property type="component" value="Unassembled WGS sequence"/>
</dbReference>
<dbReference type="PATRIC" id="fig|1423804.4.peg.2761"/>
<gene>
    <name evidence="1" type="ORF">FD14_GL002552</name>
</gene>
<reference evidence="1 2" key="1">
    <citation type="journal article" date="2015" name="Genome Announc.">
        <title>Expanding the biotechnology potential of lactobacilli through comparative genomics of 213 strains and associated genera.</title>
        <authorList>
            <person name="Sun Z."/>
            <person name="Harris H.M."/>
            <person name="McCann A."/>
            <person name="Guo C."/>
            <person name="Argimon S."/>
            <person name="Zhang W."/>
            <person name="Yang X."/>
            <person name="Jeffery I.B."/>
            <person name="Cooney J.C."/>
            <person name="Kagawa T.F."/>
            <person name="Liu W."/>
            <person name="Song Y."/>
            <person name="Salvetti E."/>
            <person name="Wrobel A."/>
            <person name="Rasinkangas P."/>
            <person name="Parkhill J."/>
            <person name="Rea M.C."/>
            <person name="O'Sullivan O."/>
            <person name="Ritari J."/>
            <person name="Douillard F.P."/>
            <person name="Paul Ross R."/>
            <person name="Yang R."/>
            <person name="Briner A.E."/>
            <person name="Felis G.E."/>
            <person name="de Vos W.M."/>
            <person name="Barrangou R."/>
            <person name="Klaenhammer T.R."/>
            <person name="Caufield P.W."/>
            <person name="Cui Y."/>
            <person name="Zhang H."/>
            <person name="O'Toole P.W."/>
        </authorList>
    </citation>
    <scope>NUCLEOTIDE SEQUENCE [LARGE SCALE GENOMIC DNA]</scope>
    <source>
        <strain evidence="1 2">DSM 23365</strain>
    </source>
</reference>
<name>A0A0R2EQC3_9LACO</name>
<evidence type="ECO:0000313" key="2">
    <source>
        <dbReference type="Proteomes" id="UP000051442"/>
    </source>
</evidence>
<keyword evidence="2" id="KW-1185">Reference proteome</keyword>
<organism evidence="1 2">
    <name type="scientific">Secundilactobacillus similis DSM 23365 = JCM 2765</name>
    <dbReference type="NCBI Taxonomy" id="1423804"/>
    <lineage>
        <taxon>Bacteria</taxon>
        <taxon>Bacillati</taxon>
        <taxon>Bacillota</taxon>
        <taxon>Bacilli</taxon>
        <taxon>Lactobacillales</taxon>
        <taxon>Lactobacillaceae</taxon>
        <taxon>Secundilactobacillus</taxon>
    </lineage>
</organism>
<sequence>MINVIDYVLKIRNKVTTKEIVVSYRAMTMDGMQRPLTTGEMRFDLEMANTDYLTHSRFILGIVGTVILRLNESCILDRIEIEQSANRLQLQVPNKLEFRSYVQQHDLLSRVAQAQSANGHQAVTVAIVTPFKLG</sequence>
<protein>
    <submittedName>
        <fullName evidence="1">Uncharacterized protein</fullName>
    </submittedName>
</protein>
<comment type="caution">
    <text evidence="1">The sequence shown here is derived from an EMBL/GenBank/DDBJ whole genome shotgun (WGS) entry which is preliminary data.</text>
</comment>
<proteinExistence type="predicted"/>
<evidence type="ECO:0000313" key="1">
    <source>
        <dbReference type="EMBL" id="KRN17827.1"/>
    </source>
</evidence>
<accession>A0A0R2EQC3</accession>
<dbReference type="AlphaFoldDB" id="A0A0R2EQC3"/>